<dbReference type="AlphaFoldDB" id="A0A921LQ78"/>
<evidence type="ECO:0000313" key="2">
    <source>
        <dbReference type="EMBL" id="HJG30701.1"/>
    </source>
</evidence>
<feature type="transmembrane region" description="Helical" evidence="1">
    <location>
        <begin position="84"/>
        <end position="104"/>
    </location>
</feature>
<reference evidence="2" key="2">
    <citation type="submission" date="2021-09" db="EMBL/GenBank/DDBJ databases">
        <authorList>
            <person name="Gilroy R."/>
        </authorList>
    </citation>
    <scope>NUCLEOTIDE SEQUENCE</scope>
    <source>
        <strain evidence="2">ChiGjej2B2-7701</strain>
    </source>
</reference>
<organism evidence="2 3">
    <name type="scientific">Collinsella ihumii</name>
    <dbReference type="NCBI Taxonomy" id="1720204"/>
    <lineage>
        <taxon>Bacteria</taxon>
        <taxon>Bacillati</taxon>
        <taxon>Actinomycetota</taxon>
        <taxon>Coriobacteriia</taxon>
        <taxon>Coriobacteriales</taxon>
        <taxon>Coriobacteriaceae</taxon>
        <taxon>Collinsella</taxon>
    </lineage>
</organism>
<keyword evidence="1" id="KW-1133">Transmembrane helix</keyword>
<sequence length="137" mass="14680">MASQSKECAIVKGISIFFLMFGIAAIAVAALMFFGAPHVDLNMEDGTQIAQLYAVIMALIGLFEFATGFVGIRAAKKHSLLKPYVYLCAFMVVVNLAETAHTFMNGGGSVYMYLVYAATAFAGIVFASRAMKNEGVN</sequence>
<comment type="caution">
    <text evidence="2">The sequence shown here is derived from an EMBL/GenBank/DDBJ whole genome shotgun (WGS) entry which is preliminary data.</text>
</comment>
<keyword evidence="1" id="KW-0472">Membrane</keyword>
<dbReference type="Proteomes" id="UP000746751">
    <property type="component" value="Unassembled WGS sequence"/>
</dbReference>
<dbReference type="EMBL" id="DYVF01000032">
    <property type="protein sequence ID" value="HJG30701.1"/>
    <property type="molecule type" value="Genomic_DNA"/>
</dbReference>
<evidence type="ECO:0000313" key="3">
    <source>
        <dbReference type="Proteomes" id="UP000746751"/>
    </source>
</evidence>
<feature type="transmembrane region" description="Helical" evidence="1">
    <location>
        <begin position="110"/>
        <end position="128"/>
    </location>
</feature>
<gene>
    <name evidence="2" type="ORF">K8U80_04820</name>
</gene>
<evidence type="ECO:0000256" key="1">
    <source>
        <dbReference type="SAM" id="Phobius"/>
    </source>
</evidence>
<feature type="transmembrane region" description="Helical" evidence="1">
    <location>
        <begin position="52"/>
        <end position="72"/>
    </location>
</feature>
<keyword evidence="1" id="KW-0812">Transmembrane</keyword>
<reference evidence="2" key="1">
    <citation type="journal article" date="2021" name="PeerJ">
        <title>Extensive microbial diversity within the chicken gut microbiome revealed by metagenomics and culture.</title>
        <authorList>
            <person name="Gilroy R."/>
            <person name="Ravi A."/>
            <person name="Getino M."/>
            <person name="Pursley I."/>
            <person name="Horton D.L."/>
            <person name="Alikhan N.F."/>
            <person name="Baker D."/>
            <person name="Gharbi K."/>
            <person name="Hall N."/>
            <person name="Watson M."/>
            <person name="Adriaenssens E.M."/>
            <person name="Foster-Nyarko E."/>
            <person name="Jarju S."/>
            <person name="Secka A."/>
            <person name="Antonio M."/>
            <person name="Oren A."/>
            <person name="Chaudhuri R.R."/>
            <person name="La Ragione R."/>
            <person name="Hildebrand F."/>
            <person name="Pallen M.J."/>
        </authorList>
    </citation>
    <scope>NUCLEOTIDE SEQUENCE</scope>
    <source>
        <strain evidence="2">ChiGjej2B2-7701</strain>
    </source>
</reference>
<name>A0A921LQ78_9ACTN</name>
<protein>
    <submittedName>
        <fullName evidence="2">Uncharacterized protein</fullName>
    </submittedName>
</protein>
<feature type="transmembrane region" description="Helical" evidence="1">
    <location>
        <begin position="9"/>
        <end position="32"/>
    </location>
</feature>
<proteinExistence type="predicted"/>
<accession>A0A921LQ78</accession>